<reference evidence="1 2" key="1">
    <citation type="submission" date="2016-10" db="EMBL/GenBank/DDBJ databases">
        <authorList>
            <person name="Varghese N."/>
            <person name="Submissions S."/>
        </authorList>
    </citation>
    <scope>NUCLEOTIDE SEQUENCE [LARGE SCALE GENOMIC DNA]</scope>
    <source>
        <strain evidence="1 2">DSM 17997</strain>
    </source>
</reference>
<evidence type="ECO:0000313" key="2">
    <source>
        <dbReference type="Proteomes" id="UP000199663"/>
    </source>
</evidence>
<keyword evidence="2" id="KW-1185">Reference proteome</keyword>
<organism evidence="1 2">
    <name type="scientific">Rhodonellum ikkaensis</name>
    <dbReference type="NCBI Taxonomy" id="336829"/>
    <lineage>
        <taxon>Bacteria</taxon>
        <taxon>Pseudomonadati</taxon>
        <taxon>Bacteroidota</taxon>
        <taxon>Cytophagia</taxon>
        <taxon>Cytophagales</taxon>
        <taxon>Cytophagaceae</taxon>
        <taxon>Rhodonellum</taxon>
    </lineage>
</organism>
<comment type="caution">
    <text evidence="1">The sequence shown here is derived from an EMBL/GenBank/DDBJ whole genome shotgun (WGS) entry which is preliminary data.</text>
</comment>
<gene>
    <name evidence="1" type="ORF">SAMN05444412_105196</name>
</gene>
<proteinExistence type="predicted"/>
<evidence type="ECO:0000313" key="1">
    <source>
        <dbReference type="EMBL" id="SDZ07817.1"/>
    </source>
</evidence>
<dbReference type="Proteomes" id="UP000199663">
    <property type="component" value="Unassembled WGS sequence"/>
</dbReference>
<protein>
    <submittedName>
        <fullName evidence="1">Uncharacterized protein</fullName>
    </submittedName>
</protein>
<dbReference type="EMBL" id="FNQC01000005">
    <property type="protein sequence ID" value="SDZ07817.1"/>
    <property type="molecule type" value="Genomic_DNA"/>
</dbReference>
<accession>A0A1H3Q353</accession>
<name>A0A1H3Q353_9BACT</name>
<sequence>MKFFYLSTKSNLIDKNEVHDRDCPKLPGIFDRDYLGPFNNEQEALRKAIILHPESQLCEVCCKKESTVIFVK</sequence>